<gene>
    <name evidence="1" type="ORF">LTR37_004109</name>
</gene>
<protein>
    <submittedName>
        <fullName evidence="1">Uncharacterized protein</fullName>
    </submittedName>
</protein>
<keyword evidence="2" id="KW-1185">Reference proteome</keyword>
<evidence type="ECO:0000313" key="2">
    <source>
        <dbReference type="Proteomes" id="UP001281147"/>
    </source>
</evidence>
<accession>A0ACC3NP72</accession>
<name>A0ACC3NP72_9PEZI</name>
<organism evidence="1 2">
    <name type="scientific">Vermiconidia calcicola</name>
    <dbReference type="NCBI Taxonomy" id="1690605"/>
    <lineage>
        <taxon>Eukaryota</taxon>
        <taxon>Fungi</taxon>
        <taxon>Dikarya</taxon>
        <taxon>Ascomycota</taxon>
        <taxon>Pezizomycotina</taxon>
        <taxon>Dothideomycetes</taxon>
        <taxon>Dothideomycetidae</taxon>
        <taxon>Mycosphaerellales</taxon>
        <taxon>Extremaceae</taxon>
        <taxon>Vermiconidia</taxon>
    </lineage>
</organism>
<sequence length="792" mass="90867">MEDEKDGPPIGASDFTQFCSNLSAGYLSYLPSKSKPKVAVMALEMSLSADAPLLDDTAGDDFFGQLKSQADVNSEQRLGKLLVDEPEQKDNMKLWIEILRFRQRIDGFEGVYDVWHGIRKREIDLPASGSDAEVLWTTFIHAGMTSAEQNSDERAKLRSDIIGYAQDLQARTGLHFAHIHKCIVGRWLRVRPNMALTWHKLLLDAGFVHSGAVKSVAIDAMYSIHPLQAFHKFKQMYRKSEERNLYDYCIGNVLQLRDDLTALRWHRLLAQQSDCPSTAMSERQYVQELFSWDEDAPLRTKKPTKHHQGPLSVTEPAVIEEKFPPMTRESMNTIVGDVHGIKPKEISDNFCAKLFATRAFSLDLVIKGLSFFGIEKLGPLAIREMMVRTGSPIEFNNKFGDLKQLGIRFEQTTFARLAVKLANEGNTSLWQALLESDQHPETYEDRHLQEQLLSNLLSQGNWMQTHLTLLVLSLDKTTGLHRGWNRVLQHYASTRQYRLLLDVMQSMRNQNLPLTLRSLNLLYRCVLPPRRSGKRFVKNSASKLFDPLDLTRSAFIYSAERGQYVPHYMWIEILKRYGMDHRWDDTERLVLWMVKWYSGTNPALREQLHAHVYLGRKRLIRQISTLRLVFRPVMLKALFVWGFRSASTRHELRPQGSQEDKSTTFVNVEPWARGLALLHTLRRKGMMEDSCNVLAAFKQRMWILFGPGYSTLGLNNEARRGNHLSLTHYINHANEVFPGLVQSGPLKLLTDSSQNIVSLLVEFFGSSRRTNLRTDCHKATYVAEKQVSAYTQ</sequence>
<comment type="caution">
    <text evidence="1">The sequence shown here is derived from an EMBL/GenBank/DDBJ whole genome shotgun (WGS) entry which is preliminary data.</text>
</comment>
<dbReference type="EMBL" id="JAUTXU010000024">
    <property type="protein sequence ID" value="KAK3719986.1"/>
    <property type="molecule type" value="Genomic_DNA"/>
</dbReference>
<dbReference type="Proteomes" id="UP001281147">
    <property type="component" value="Unassembled WGS sequence"/>
</dbReference>
<evidence type="ECO:0000313" key="1">
    <source>
        <dbReference type="EMBL" id="KAK3719986.1"/>
    </source>
</evidence>
<proteinExistence type="predicted"/>
<reference evidence="1" key="1">
    <citation type="submission" date="2023-07" db="EMBL/GenBank/DDBJ databases">
        <title>Black Yeasts Isolated from many extreme environments.</title>
        <authorList>
            <person name="Coleine C."/>
            <person name="Stajich J.E."/>
            <person name="Selbmann L."/>
        </authorList>
    </citation>
    <scope>NUCLEOTIDE SEQUENCE</scope>
    <source>
        <strain evidence="1">CCFEE 5714</strain>
    </source>
</reference>